<proteinExistence type="inferred from homology"/>
<dbReference type="STRING" id="745531.A0A0C3NZ45"/>
<dbReference type="OrthoDB" id="9876299at2759"/>
<gene>
    <name evidence="6" type="ORF">PHLGIDRAFT_100865</name>
</gene>
<dbReference type="GO" id="GO:0050664">
    <property type="term" value="F:oxidoreductase activity, acting on NAD(P)H, oxygen as acceptor"/>
    <property type="evidence" value="ECO:0007669"/>
    <property type="project" value="TreeGrafter"/>
</dbReference>
<evidence type="ECO:0000313" key="6">
    <source>
        <dbReference type="EMBL" id="KIP10719.1"/>
    </source>
</evidence>
<evidence type="ECO:0000256" key="4">
    <source>
        <dbReference type="RuleBase" id="RU000363"/>
    </source>
</evidence>
<evidence type="ECO:0000259" key="5">
    <source>
        <dbReference type="SMART" id="SM00822"/>
    </source>
</evidence>
<dbReference type="InterPro" id="IPR020904">
    <property type="entry name" value="Sc_DH/Rdtase_CS"/>
</dbReference>
<keyword evidence="2" id="KW-0521">NADP</keyword>
<feature type="domain" description="Ketoreductase" evidence="5">
    <location>
        <begin position="5"/>
        <end position="192"/>
    </location>
</feature>
<evidence type="ECO:0000256" key="1">
    <source>
        <dbReference type="ARBA" id="ARBA00006484"/>
    </source>
</evidence>
<keyword evidence="3" id="KW-0560">Oxidoreductase</keyword>
<dbReference type="AlphaFoldDB" id="A0A0C3NZ45"/>
<dbReference type="PRINTS" id="PR00080">
    <property type="entry name" value="SDRFAMILY"/>
</dbReference>
<protein>
    <recommendedName>
        <fullName evidence="5">Ketoreductase domain-containing protein</fullName>
    </recommendedName>
</protein>
<dbReference type="PRINTS" id="PR00081">
    <property type="entry name" value="GDHRDH"/>
</dbReference>
<dbReference type="GO" id="GO:0016616">
    <property type="term" value="F:oxidoreductase activity, acting on the CH-OH group of donors, NAD or NADP as acceptor"/>
    <property type="evidence" value="ECO:0007669"/>
    <property type="project" value="UniProtKB-ARBA"/>
</dbReference>
<accession>A0A0C3NZ45</accession>
<evidence type="ECO:0000256" key="2">
    <source>
        <dbReference type="ARBA" id="ARBA00022857"/>
    </source>
</evidence>
<comment type="similarity">
    <text evidence="1 4">Belongs to the short-chain dehydrogenases/reductases (SDR) family.</text>
</comment>
<dbReference type="SMART" id="SM00822">
    <property type="entry name" value="PKS_KR"/>
    <property type="match status" value="1"/>
</dbReference>
<dbReference type="Proteomes" id="UP000053257">
    <property type="component" value="Unassembled WGS sequence"/>
</dbReference>
<dbReference type="PROSITE" id="PS00061">
    <property type="entry name" value="ADH_SHORT"/>
    <property type="match status" value="1"/>
</dbReference>
<dbReference type="EMBL" id="KN840452">
    <property type="protein sequence ID" value="KIP10719.1"/>
    <property type="molecule type" value="Genomic_DNA"/>
</dbReference>
<reference evidence="6 7" key="1">
    <citation type="journal article" date="2014" name="PLoS Genet.">
        <title>Analysis of the Phlebiopsis gigantea genome, transcriptome and secretome provides insight into its pioneer colonization strategies of wood.</title>
        <authorList>
            <person name="Hori C."/>
            <person name="Ishida T."/>
            <person name="Igarashi K."/>
            <person name="Samejima M."/>
            <person name="Suzuki H."/>
            <person name="Master E."/>
            <person name="Ferreira P."/>
            <person name="Ruiz-Duenas F.J."/>
            <person name="Held B."/>
            <person name="Canessa P."/>
            <person name="Larrondo L.F."/>
            <person name="Schmoll M."/>
            <person name="Druzhinina I.S."/>
            <person name="Kubicek C.P."/>
            <person name="Gaskell J.A."/>
            <person name="Kersten P."/>
            <person name="St John F."/>
            <person name="Glasner J."/>
            <person name="Sabat G."/>
            <person name="Splinter BonDurant S."/>
            <person name="Syed K."/>
            <person name="Yadav J."/>
            <person name="Mgbeahuruike A.C."/>
            <person name="Kovalchuk A."/>
            <person name="Asiegbu F.O."/>
            <person name="Lackner G."/>
            <person name="Hoffmeister D."/>
            <person name="Rencoret J."/>
            <person name="Gutierrez A."/>
            <person name="Sun H."/>
            <person name="Lindquist E."/>
            <person name="Barry K."/>
            <person name="Riley R."/>
            <person name="Grigoriev I.V."/>
            <person name="Henrissat B."/>
            <person name="Kues U."/>
            <person name="Berka R.M."/>
            <person name="Martinez A.T."/>
            <person name="Covert S.F."/>
            <person name="Blanchette R.A."/>
            <person name="Cullen D."/>
        </authorList>
    </citation>
    <scope>NUCLEOTIDE SEQUENCE [LARGE SCALE GENOMIC DNA]</scope>
    <source>
        <strain evidence="6 7">11061_1 CR5-6</strain>
    </source>
</reference>
<dbReference type="InterPro" id="IPR036291">
    <property type="entry name" value="NAD(P)-bd_dom_sf"/>
</dbReference>
<dbReference type="InterPro" id="IPR057326">
    <property type="entry name" value="KR_dom"/>
</dbReference>
<dbReference type="InterPro" id="IPR002347">
    <property type="entry name" value="SDR_fam"/>
</dbReference>
<dbReference type="HOGENOM" id="CLU_010194_2_11_1"/>
<dbReference type="Gene3D" id="3.40.50.720">
    <property type="entry name" value="NAD(P)-binding Rossmann-like Domain"/>
    <property type="match status" value="1"/>
</dbReference>
<keyword evidence="7" id="KW-1185">Reference proteome</keyword>
<dbReference type="SUPFAM" id="SSF51735">
    <property type="entry name" value="NAD(P)-binding Rossmann-fold domains"/>
    <property type="match status" value="1"/>
</dbReference>
<organism evidence="6 7">
    <name type="scientific">Phlebiopsis gigantea (strain 11061_1 CR5-6)</name>
    <name type="common">White-rot fungus</name>
    <name type="synonym">Peniophora gigantea</name>
    <dbReference type="NCBI Taxonomy" id="745531"/>
    <lineage>
        <taxon>Eukaryota</taxon>
        <taxon>Fungi</taxon>
        <taxon>Dikarya</taxon>
        <taxon>Basidiomycota</taxon>
        <taxon>Agaricomycotina</taxon>
        <taxon>Agaricomycetes</taxon>
        <taxon>Polyporales</taxon>
        <taxon>Phanerochaetaceae</taxon>
        <taxon>Phlebiopsis</taxon>
    </lineage>
</organism>
<sequence>MAGKQVIIVTGASKGLGLAVSRLLLDKFGCIVVAISRTRTPEIEQLLATHGSSLSVIECDVTDAAGFERAVTAVRQTYGHVDSIVLNAGVLEPTGKITSPQLSVDAWKTHFDVNFFSQVDTLRTIVPWMHMNSGEIKGRVIFVSSGSATGNTFGWAPYNASKAAVNSLCRTLAQEEPEIVTVAVRPGKVDTAMQAQIRQLQGSDRMDPKDVSMFINTYDEGKLVDPMDAGHVLAALAVKAPKTLSGHFVSWDSEECSDFWDTK</sequence>
<dbReference type="PANTHER" id="PTHR43008">
    <property type="entry name" value="BENZIL REDUCTASE"/>
    <property type="match status" value="1"/>
</dbReference>
<name>A0A0C3NZ45_PHLG1</name>
<dbReference type="PANTHER" id="PTHR43008:SF8">
    <property type="entry name" value="BENZIL REDUCTASE ((S)-BENZOIN FORMING) IRC24"/>
    <property type="match status" value="1"/>
</dbReference>
<dbReference type="Pfam" id="PF00106">
    <property type="entry name" value="adh_short"/>
    <property type="match status" value="1"/>
</dbReference>
<evidence type="ECO:0000313" key="7">
    <source>
        <dbReference type="Proteomes" id="UP000053257"/>
    </source>
</evidence>
<evidence type="ECO:0000256" key="3">
    <source>
        <dbReference type="ARBA" id="ARBA00023002"/>
    </source>
</evidence>